<keyword evidence="6" id="KW-1185">Reference proteome</keyword>
<dbReference type="InterPro" id="IPR049195">
    <property type="entry name" value="Tre1-like_N"/>
</dbReference>
<feature type="region of interest" description="Disordered" evidence="1">
    <location>
        <begin position="248"/>
        <end position="290"/>
    </location>
</feature>
<feature type="transmembrane region" description="Helical" evidence="2">
    <location>
        <begin position="133"/>
        <end position="155"/>
    </location>
</feature>
<feature type="domain" description="Novel toxin 15" evidence="3">
    <location>
        <begin position="317"/>
        <end position="469"/>
    </location>
</feature>
<name>A0ABW7HIN0_9BURK</name>
<feature type="region of interest" description="Disordered" evidence="1">
    <location>
        <begin position="1"/>
        <end position="29"/>
    </location>
</feature>
<dbReference type="Pfam" id="PF15604">
    <property type="entry name" value="Ntox15"/>
    <property type="match status" value="1"/>
</dbReference>
<proteinExistence type="predicted"/>
<reference evidence="5 6" key="1">
    <citation type="submission" date="2024-08" db="EMBL/GenBank/DDBJ databases">
        <authorList>
            <person name="Lu H."/>
        </authorList>
    </citation>
    <scope>NUCLEOTIDE SEQUENCE [LARGE SCALE GENOMIC DNA]</scope>
    <source>
        <strain evidence="5 6">BYS78W</strain>
    </source>
</reference>
<comment type="caution">
    <text evidence="5">The sequence shown here is derived from an EMBL/GenBank/DDBJ whole genome shotgun (WGS) entry which is preliminary data.</text>
</comment>
<evidence type="ECO:0000313" key="5">
    <source>
        <dbReference type="EMBL" id="MFG6489779.1"/>
    </source>
</evidence>
<gene>
    <name evidence="5" type="ORF">ACG04R_24090</name>
</gene>
<dbReference type="Proteomes" id="UP001606134">
    <property type="component" value="Unassembled WGS sequence"/>
</dbReference>
<organism evidence="5 6">
    <name type="scientific">Pelomonas candidula</name>
    <dbReference type="NCBI Taxonomy" id="3299025"/>
    <lineage>
        <taxon>Bacteria</taxon>
        <taxon>Pseudomonadati</taxon>
        <taxon>Pseudomonadota</taxon>
        <taxon>Betaproteobacteria</taxon>
        <taxon>Burkholderiales</taxon>
        <taxon>Sphaerotilaceae</taxon>
        <taxon>Roseateles</taxon>
    </lineage>
</organism>
<evidence type="ECO:0000256" key="2">
    <source>
        <dbReference type="SAM" id="Phobius"/>
    </source>
</evidence>
<dbReference type="EMBL" id="JBIGIC010000015">
    <property type="protein sequence ID" value="MFG6489779.1"/>
    <property type="molecule type" value="Genomic_DNA"/>
</dbReference>
<evidence type="ECO:0000256" key="1">
    <source>
        <dbReference type="SAM" id="MobiDB-lite"/>
    </source>
</evidence>
<keyword evidence="2" id="KW-0472">Membrane</keyword>
<dbReference type="InterPro" id="IPR028949">
    <property type="entry name" value="Ntox15"/>
</dbReference>
<protein>
    <submittedName>
        <fullName evidence="5">DUF6861 domain-containing protein</fullName>
    </submittedName>
</protein>
<dbReference type="Pfam" id="PF21724">
    <property type="entry name" value="DUF6861"/>
    <property type="match status" value="1"/>
</dbReference>
<sequence>MANYRIPGPLDASRGNHDVLDGTGQRRAGVTPGIINGPTPGNTSAWDMLVKNYERAEAVYDAVQIGQMRAGAAILRETGHALEELVKGLIPGLLTMMVVLVATTVIGGAIGGVIGFFFGGVGAAPGAVIGADLGVSAGVTILTWLGLGFLVVGIAQGFGELIGALSHATTRAWNAPDSPRTRSEVEAAGDEYAYAIALLFKLILMAIVARLTLGPAKASTQETLALLRKSKLGEGFAEWVAKNQESLLKNPKLRPKPKAAQSEAPVEPSKSPSQVNKEKKQAERAEAAKRLKEHEVPCFHPFDKAKFKKMSAAEQKEYLQEYAKQLRGQQDALNSMTANEYKAARDAYEAVGRNPVADAAQEELRKNVSANIRKSIFDSLRSSGMSAADARTASVSKAAEVMDKLAALHEPDMVAGGWFDPDPTKMGRTDVNSSIGGGWNQASRLKGMDAMVDEAIKNGQGADKLNVKLEPCRGKGLR</sequence>
<keyword evidence="2" id="KW-0812">Transmembrane</keyword>
<feature type="transmembrane region" description="Helical" evidence="2">
    <location>
        <begin position="192"/>
        <end position="213"/>
    </location>
</feature>
<evidence type="ECO:0000313" key="6">
    <source>
        <dbReference type="Proteomes" id="UP001606134"/>
    </source>
</evidence>
<feature type="transmembrane region" description="Helical" evidence="2">
    <location>
        <begin position="93"/>
        <end position="121"/>
    </location>
</feature>
<keyword evidence="2" id="KW-1133">Transmembrane helix</keyword>
<feature type="domain" description="NAD(+)--protein-arginine ADP-ribosyltransferase Tre1-like N-terminal" evidence="4">
    <location>
        <begin position="62"/>
        <end position="244"/>
    </location>
</feature>
<feature type="compositionally biased region" description="Basic and acidic residues" evidence="1">
    <location>
        <begin position="276"/>
        <end position="290"/>
    </location>
</feature>
<dbReference type="RefSeq" id="WP_394416208.1">
    <property type="nucleotide sequence ID" value="NZ_JBIGIC010000015.1"/>
</dbReference>
<evidence type="ECO:0000259" key="4">
    <source>
        <dbReference type="Pfam" id="PF21724"/>
    </source>
</evidence>
<evidence type="ECO:0000259" key="3">
    <source>
        <dbReference type="Pfam" id="PF15604"/>
    </source>
</evidence>
<accession>A0ABW7HIN0</accession>